<dbReference type="CDD" id="cd02440">
    <property type="entry name" value="AdoMet_MTases"/>
    <property type="match status" value="1"/>
</dbReference>
<protein>
    <submittedName>
        <fullName evidence="2">SAM-dependent methyltransferase</fullName>
    </submittedName>
</protein>
<dbReference type="PANTHER" id="PTHR45036:SF1">
    <property type="entry name" value="METHYLTRANSFERASE LIKE 7A"/>
    <property type="match status" value="1"/>
</dbReference>
<evidence type="ECO:0000259" key="1">
    <source>
        <dbReference type="Pfam" id="PF08241"/>
    </source>
</evidence>
<dbReference type="Gene3D" id="3.40.50.150">
    <property type="entry name" value="Vaccinia Virus protein VP39"/>
    <property type="match status" value="1"/>
</dbReference>
<dbReference type="SUPFAM" id="SSF53335">
    <property type="entry name" value="S-adenosyl-L-methionine-dependent methyltransferases"/>
    <property type="match status" value="1"/>
</dbReference>
<feature type="domain" description="Methyltransferase type 11" evidence="1">
    <location>
        <begin position="48"/>
        <end position="141"/>
    </location>
</feature>
<dbReference type="InterPro" id="IPR029063">
    <property type="entry name" value="SAM-dependent_MTases_sf"/>
</dbReference>
<dbReference type="InterPro" id="IPR013216">
    <property type="entry name" value="Methyltransf_11"/>
</dbReference>
<dbReference type="AlphaFoldDB" id="A0A512B3R2"/>
<dbReference type="RefSeq" id="WP_146902970.1">
    <property type="nucleotide sequence ID" value="NZ_BJYS01000041.1"/>
</dbReference>
<dbReference type="GO" id="GO:0008757">
    <property type="term" value="F:S-adenosylmethionine-dependent methyltransferase activity"/>
    <property type="evidence" value="ECO:0007669"/>
    <property type="project" value="InterPro"/>
</dbReference>
<organism evidence="2 3">
    <name type="scientific">Adhaeribacter aerolatus</name>
    <dbReference type="NCBI Taxonomy" id="670289"/>
    <lineage>
        <taxon>Bacteria</taxon>
        <taxon>Pseudomonadati</taxon>
        <taxon>Bacteroidota</taxon>
        <taxon>Cytophagia</taxon>
        <taxon>Cytophagales</taxon>
        <taxon>Hymenobacteraceae</taxon>
        <taxon>Adhaeribacter</taxon>
    </lineage>
</organism>
<comment type="caution">
    <text evidence="2">The sequence shown here is derived from an EMBL/GenBank/DDBJ whole genome shotgun (WGS) entry which is preliminary data.</text>
</comment>
<gene>
    <name evidence="2" type="ORF">AAE02nite_42590</name>
</gene>
<sequence length="204" mass="22847">MKINTNTWNKCRYTLYSPFYNLISRVFLQSRQKAIGLLAVKPGEKVLLIGAGTGLDLDFLPPTALITATDITPAMVARLIRRGARLQLPVNAQVMDGQCLTLPDNAFDKIVLHLILAVIPDPVRCLQEAERVLKPGGQIVVFDKFLQPGHQVGFFRRVANFLTNFLFSNITRRFENIVAQTNLKVSLDQPANFGGNFRIILLQK</sequence>
<proteinExistence type="predicted"/>
<dbReference type="EMBL" id="BJYS01000041">
    <property type="protein sequence ID" value="GEO06595.1"/>
    <property type="molecule type" value="Genomic_DNA"/>
</dbReference>
<reference evidence="2 3" key="1">
    <citation type="submission" date="2019-07" db="EMBL/GenBank/DDBJ databases">
        <title>Whole genome shotgun sequence of Adhaeribacter aerolatus NBRC 106133.</title>
        <authorList>
            <person name="Hosoyama A."/>
            <person name="Uohara A."/>
            <person name="Ohji S."/>
            <person name="Ichikawa N."/>
        </authorList>
    </citation>
    <scope>NUCLEOTIDE SEQUENCE [LARGE SCALE GENOMIC DNA]</scope>
    <source>
        <strain evidence="2 3">NBRC 106133</strain>
    </source>
</reference>
<keyword evidence="2" id="KW-0489">Methyltransferase</keyword>
<dbReference type="Pfam" id="PF08241">
    <property type="entry name" value="Methyltransf_11"/>
    <property type="match status" value="1"/>
</dbReference>
<name>A0A512B3R2_9BACT</name>
<dbReference type="Proteomes" id="UP000321532">
    <property type="component" value="Unassembled WGS sequence"/>
</dbReference>
<dbReference type="PANTHER" id="PTHR45036">
    <property type="entry name" value="METHYLTRANSFERASE LIKE 7B"/>
    <property type="match status" value="1"/>
</dbReference>
<dbReference type="OrthoDB" id="1524727at2"/>
<evidence type="ECO:0000313" key="2">
    <source>
        <dbReference type="EMBL" id="GEO06595.1"/>
    </source>
</evidence>
<accession>A0A512B3R2</accession>
<evidence type="ECO:0000313" key="3">
    <source>
        <dbReference type="Proteomes" id="UP000321532"/>
    </source>
</evidence>
<dbReference type="GO" id="GO:0032259">
    <property type="term" value="P:methylation"/>
    <property type="evidence" value="ECO:0007669"/>
    <property type="project" value="UniProtKB-KW"/>
</dbReference>
<dbReference type="InterPro" id="IPR052356">
    <property type="entry name" value="Thiol_S-MT"/>
</dbReference>
<keyword evidence="2" id="KW-0808">Transferase</keyword>
<keyword evidence="3" id="KW-1185">Reference proteome</keyword>